<dbReference type="EMBL" id="MGEJ01000009">
    <property type="protein sequence ID" value="OGL81166.1"/>
    <property type="molecule type" value="Genomic_DNA"/>
</dbReference>
<evidence type="ECO:0000313" key="1">
    <source>
        <dbReference type="EMBL" id="OGL81166.1"/>
    </source>
</evidence>
<comment type="caution">
    <text evidence="1">The sequence shown here is derived from an EMBL/GenBank/DDBJ whole genome shotgun (WGS) entry which is preliminary data.</text>
</comment>
<sequence length="109" mass="12477">MKSLSPNDLGTFLVEGCPKIKISDFVRKYRTQLKEAVIASDLELQGIKVELTTSRTCYNGIRLWFKCPTCKGRVGVIFKHPMSEIVGCRKCLKLEYKKRRYKGMIEGSL</sequence>
<gene>
    <name evidence="1" type="ORF">A3B21_02660</name>
</gene>
<name>A0A1F7USE1_9BACT</name>
<evidence type="ECO:0000313" key="2">
    <source>
        <dbReference type="Proteomes" id="UP000176897"/>
    </source>
</evidence>
<dbReference type="Proteomes" id="UP000176897">
    <property type="component" value="Unassembled WGS sequence"/>
</dbReference>
<dbReference type="STRING" id="1802401.A3B21_02660"/>
<dbReference type="AlphaFoldDB" id="A0A1F7USE1"/>
<accession>A0A1F7USE1</accession>
<organism evidence="1 2">
    <name type="scientific">Candidatus Uhrbacteria bacterium RIFCSPLOWO2_01_FULL_47_24</name>
    <dbReference type="NCBI Taxonomy" id="1802401"/>
    <lineage>
        <taxon>Bacteria</taxon>
        <taxon>Candidatus Uhriibacteriota</taxon>
    </lineage>
</organism>
<proteinExistence type="predicted"/>
<reference evidence="1 2" key="1">
    <citation type="journal article" date="2016" name="Nat. Commun.">
        <title>Thousands of microbial genomes shed light on interconnected biogeochemical processes in an aquifer system.</title>
        <authorList>
            <person name="Anantharaman K."/>
            <person name="Brown C.T."/>
            <person name="Hug L.A."/>
            <person name="Sharon I."/>
            <person name="Castelle C.J."/>
            <person name="Probst A.J."/>
            <person name="Thomas B.C."/>
            <person name="Singh A."/>
            <person name="Wilkins M.J."/>
            <person name="Karaoz U."/>
            <person name="Brodie E.L."/>
            <person name="Williams K.H."/>
            <person name="Hubbard S.S."/>
            <person name="Banfield J.F."/>
        </authorList>
    </citation>
    <scope>NUCLEOTIDE SEQUENCE [LARGE SCALE GENOMIC DNA]</scope>
</reference>
<protein>
    <submittedName>
        <fullName evidence="1">Uncharacterized protein</fullName>
    </submittedName>
</protein>